<feature type="region of interest" description="Disordered" evidence="1">
    <location>
        <begin position="1"/>
        <end position="28"/>
    </location>
</feature>
<evidence type="ECO:0000256" key="1">
    <source>
        <dbReference type="SAM" id="MobiDB-lite"/>
    </source>
</evidence>
<proteinExistence type="predicted"/>
<reference evidence="3" key="1">
    <citation type="journal article" date="2019" name="Int. J. Syst. Evol. Microbiol.">
        <title>The Global Catalogue of Microorganisms (GCM) 10K type strain sequencing project: providing services to taxonomists for standard genome sequencing and annotation.</title>
        <authorList>
            <consortium name="The Broad Institute Genomics Platform"/>
            <consortium name="The Broad Institute Genome Sequencing Center for Infectious Disease"/>
            <person name="Wu L."/>
            <person name="Ma J."/>
        </authorList>
    </citation>
    <scope>NUCLEOTIDE SEQUENCE [LARGE SCALE GENOMIC DNA]</scope>
    <source>
        <strain evidence="3">CGMCC 1.16855</strain>
    </source>
</reference>
<name>A0ABV7BRW5_9PROT</name>
<dbReference type="EMBL" id="JBHRSB010000003">
    <property type="protein sequence ID" value="MFC3000440.1"/>
    <property type="molecule type" value="Genomic_DNA"/>
</dbReference>
<protein>
    <submittedName>
        <fullName evidence="2">Uncharacterized protein</fullName>
    </submittedName>
</protein>
<dbReference type="Proteomes" id="UP001595420">
    <property type="component" value="Unassembled WGS sequence"/>
</dbReference>
<keyword evidence="3" id="KW-1185">Reference proteome</keyword>
<accession>A0ABV7BRW5</accession>
<gene>
    <name evidence="2" type="ORF">ACFOD3_11090</name>
</gene>
<sequence length="51" mass="5532">MMPLEDAALDRVTRGSLGGGTNPRFTGERNTAIGEWLVRGDTDTILLRDVS</sequence>
<comment type="caution">
    <text evidence="2">The sequence shown here is derived from an EMBL/GenBank/DDBJ whole genome shotgun (WGS) entry which is preliminary data.</text>
</comment>
<evidence type="ECO:0000313" key="3">
    <source>
        <dbReference type="Proteomes" id="UP001595420"/>
    </source>
</evidence>
<evidence type="ECO:0000313" key="2">
    <source>
        <dbReference type="EMBL" id="MFC3000440.1"/>
    </source>
</evidence>
<organism evidence="2 3">
    <name type="scientific">Falsiroseomonas tokyonensis</name>
    <dbReference type="NCBI Taxonomy" id="430521"/>
    <lineage>
        <taxon>Bacteria</taxon>
        <taxon>Pseudomonadati</taxon>
        <taxon>Pseudomonadota</taxon>
        <taxon>Alphaproteobacteria</taxon>
        <taxon>Acetobacterales</taxon>
        <taxon>Roseomonadaceae</taxon>
        <taxon>Falsiroseomonas</taxon>
    </lineage>
</organism>